<feature type="region of interest" description="Disordered" evidence="1">
    <location>
        <begin position="79"/>
        <end position="100"/>
    </location>
</feature>
<keyword evidence="4" id="KW-1185">Reference proteome</keyword>
<dbReference type="KEGG" id="pchm:VFPPC_14862"/>
<evidence type="ECO:0000313" key="3">
    <source>
        <dbReference type="EMBL" id="OAQ58843.1"/>
    </source>
</evidence>
<gene>
    <name evidence="3" type="ORF">VFPPC_14862</name>
</gene>
<sequence length="133" mass="14488">MLPEAAPSEHPTDWGGSSRCSNLGRWLELMLLMLADGGSSAQSIPTHARQAQERRLEGQEGLWFGQSGARASQTGGSMMLLNLPTMGQPRPTQRKPDAPNNQFACLPENCACGVPEVSVMRVRRTLSRQGRQT</sequence>
<comment type="caution">
    <text evidence="3">The sequence shown here is derived from an EMBL/GenBank/DDBJ whole genome shotgun (WGS) entry which is preliminary data.</text>
</comment>
<accession>A0A179F1A1</accession>
<protein>
    <submittedName>
        <fullName evidence="3">Uncharacterized protein</fullName>
    </submittedName>
</protein>
<dbReference type="GeneID" id="28856624"/>
<keyword evidence="2" id="KW-0732">Signal</keyword>
<proteinExistence type="predicted"/>
<name>A0A179F1A1_METCM</name>
<organism evidence="3 4">
    <name type="scientific">Pochonia chlamydosporia 170</name>
    <dbReference type="NCBI Taxonomy" id="1380566"/>
    <lineage>
        <taxon>Eukaryota</taxon>
        <taxon>Fungi</taxon>
        <taxon>Dikarya</taxon>
        <taxon>Ascomycota</taxon>
        <taxon>Pezizomycotina</taxon>
        <taxon>Sordariomycetes</taxon>
        <taxon>Hypocreomycetidae</taxon>
        <taxon>Hypocreales</taxon>
        <taxon>Clavicipitaceae</taxon>
        <taxon>Pochonia</taxon>
    </lineage>
</organism>
<dbReference type="EMBL" id="LSBJ02000013">
    <property type="protein sequence ID" value="OAQ58843.1"/>
    <property type="molecule type" value="Genomic_DNA"/>
</dbReference>
<evidence type="ECO:0000256" key="2">
    <source>
        <dbReference type="SAM" id="SignalP"/>
    </source>
</evidence>
<evidence type="ECO:0000256" key="1">
    <source>
        <dbReference type="SAM" id="MobiDB-lite"/>
    </source>
</evidence>
<reference evidence="3 4" key="1">
    <citation type="journal article" date="2016" name="PLoS Pathog.">
        <title>Biosynthesis of antibiotic leucinostatins in bio-control fungus Purpureocillium lilacinum and their inhibition on phytophthora revealed by genome mining.</title>
        <authorList>
            <person name="Wang G."/>
            <person name="Liu Z."/>
            <person name="Lin R."/>
            <person name="Li E."/>
            <person name="Mao Z."/>
            <person name="Ling J."/>
            <person name="Yang Y."/>
            <person name="Yin W.B."/>
            <person name="Xie B."/>
        </authorList>
    </citation>
    <scope>NUCLEOTIDE SEQUENCE [LARGE SCALE GENOMIC DNA]</scope>
    <source>
        <strain evidence="3">170</strain>
    </source>
</reference>
<feature type="signal peptide" evidence="2">
    <location>
        <begin position="1"/>
        <end position="41"/>
    </location>
</feature>
<evidence type="ECO:0000313" key="4">
    <source>
        <dbReference type="Proteomes" id="UP000078397"/>
    </source>
</evidence>
<feature type="chain" id="PRO_5008101101" evidence="2">
    <location>
        <begin position="42"/>
        <end position="133"/>
    </location>
</feature>
<dbReference type="AlphaFoldDB" id="A0A179F1A1"/>
<dbReference type="RefSeq" id="XP_018136940.1">
    <property type="nucleotide sequence ID" value="XM_018292630.1"/>
</dbReference>
<dbReference type="Proteomes" id="UP000078397">
    <property type="component" value="Unassembled WGS sequence"/>
</dbReference>